<reference evidence="2 3" key="1">
    <citation type="journal article" date="2014" name="Int. J. Syst. Evol. Microbiol.">
        <title>Complete genome sequence of Corynebacterium casei LMG S-19264T (=DSM 44701T), isolated from a smear-ripened cheese.</title>
        <authorList>
            <consortium name="US DOE Joint Genome Institute (JGI-PGF)"/>
            <person name="Walter F."/>
            <person name="Albersmeier A."/>
            <person name="Kalinowski J."/>
            <person name="Ruckert C."/>
        </authorList>
    </citation>
    <scope>NUCLEOTIDE SEQUENCE [LARGE SCALE GENOMIC DNA]</scope>
    <source>
        <strain evidence="2 3">CGMCC 1.16330</strain>
    </source>
</reference>
<sequence length="88" mass="8886">MRTTIAGAALAALSVAACAQFDQRAAIDAAACAITLGARVEAIARNDDLSDREKAIEAAVASLGHLAADPACQAAIEALRQRRPEGGA</sequence>
<evidence type="ECO:0008006" key="4">
    <source>
        <dbReference type="Google" id="ProtNLM"/>
    </source>
</evidence>
<name>A0A8J3ED27_9PROT</name>
<dbReference type="PROSITE" id="PS51257">
    <property type="entry name" value="PROKAR_LIPOPROTEIN"/>
    <property type="match status" value="1"/>
</dbReference>
<accession>A0A8J3ED27</accession>
<keyword evidence="1" id="KW-0732">Signal</keyword>
<organism evidence="2 3">
    <name type="scientific">Caldovatus sediminis</name>
    <dbReference type="NCBI Taxonomy" id="2041189"/>
    <lineage>
        <taxon>Bacteria</taxon>
        <taxon>Pseudomonadati</taxon>
        <taxon>Pseudomonadota</taxon>
        <taxon>Alphaproteobacteria</taxon>
        <taxon>Acetobacterales</taxon>
        <taxon>Roseomonadaceae</taxon>
        <taxon>Caldovatus</taxon>
    </lineage>
</organism>
<dbReference type="Proteomes" id="UP000597507">
    <property type="component" value="Unassembled WGS sequence"/>
</dbReference>
<dbReference type="RefSeq" id="WP_188904194.1">
    <property type="nucleotide sequence ID" value="NZ_BMKS01000025.1"/>
</dbReference>
<dbReference type="AlphaFoldDB" id="A0A8J3ED27"/>
<comment type="caution">
    <text evidence="2">The sequence shown here is derived from an EMBL/GenBank/DDBJ whole genome shotgun (WGS) entry which is preliminary data.</text>
</comment>
<proteinExistence type="predicted"/>
<protein>
    <recommendedName>
        <fullName evidence="4">Lipoprotein</fullName>
    </recommendedName>
</protein>
<feature type="signal peptide" evidence="1">
    <location>
        <begin position="1"/>
        <end position="19"/>
    </location>
</feature>
<gene>
    <name evidence="2" type="ORF">GCM10010964_43710</name>
</gene>
<evidence type="ECO:0000256" key="1">
    <source>
        <dbReference type="SAM" id="SignalP"/>
    </source>
</evidence>
<feature type="chain" id="PRO_5035228929" description="Lipoprotein" evidence="1">
    <location>
        <begin position="20"/>
        <end position="88"/>
    </location>
</feature>
<dbReference type="EMBL" id="BMKS01000025">
    <property type="protein sequence ID" value="GGG51781.1"/>
    <property type="molecule type" value="Genomic_DNA"/>
</dbReference>
<evidence type="ECO:0000313" key="3">
    <source>
        <dbReference type="Proteomes" id="UP000597507"/>
    </source>
</evidence>
<keyword evidence="3" id="KW-1185">Reference proteome</keyword>
<evidence type="ECO:0000313" key="2">
    <source>
        <dbReference type="EMBL" id="GGG51781.1"/>
    </source>
</evidence>